<evidence type="ECO:0000313" key="3">
    <source>
        <dbReference type="Proteomes" id="UP000321175"/>
    </source>
</evidence>
<dbReference type="AlphaFoldDB" id="A0A1A6G814"/>
<accession>A0A1A6G814</accession>
<name>A0A1A6G814_ENTMU</name>
<dbReference type="Proteomes" id="UP000195024">
    <property type="component" value="Unassembled WGS sequence"/>
</dbReference>
<dbReference type="InterPro" id="IPR021380">
    <property type="entry name" value="DUF3013"/>
</dbReference>
<protein>
    <recommendedName>
        <fullName evidence="4">DUF3013 domain-containing protein</fullName>
    </recommendedName>
</protein>
<reference evidence="1 3" key="2">
    <citation type="submission" date="2019-07" db="EMBL/GenBank/DDBJ databases">
        <title>Whole genome shotgun sequence of Enterococcus mundtii NBRC 100490.</title>
        <authorList>
            <person name="Hosoyama A."/>
            <person name="Uohara A."/>
            <person name="Ohji S."/>
            <person name="Ichikawa N."/>
        </authorList>
    </citation>
    <scope>NUCLEOTIDE SEQUENCE [LARGE SCALE GENOMIC DNA]</scope>
    <source>
        <strain evidence="1 3">NBRC 100490</strain>
    </source>
</reference>
<dbReference type="GeneID" id="61000482"/>
<dbReference type="EMBL" id="BJWA01000021">
    <property type="protein sequence ID" value="GEL81268.1"/>
    <property type="molecule type" value="Genomic_DNA"/>
</dbReference>
<dbReference type="Gene3D" id="3.40.50.11250">
    <property type="entry name" value="Protein of unknown function DUF3013"/>
    <property type="match status" value="1"/>
</dbReference>
<reference evidence="2" key="1">
    <citation type="submission" date="2017-05" db="EMBL/GenBank/DDBJ databases">
        <title>The Genome Sequence of Enterococcus mundtii 6B1_DIV0119.</title>
        <authorList>
            <consortium name="The Broad Institute Genomics Platform"/>
            <consortium name="The Broad Institute Genomic Center for Infectious Diseases"/>
            <person name="Earl A."/>
            <person name="Manson A."/>
            <person name="Schwartman J."/>
            <person name="Gilmore M."/>
            <person name="Abouelleil A."/>
            <person name="Cao P."/>
            <person name="Chapman S."/>
            <person name="Cusick C."/>
            <person name="Shea T."/>
            <person name="Young S."/>
            <person name="Neafsey D."/>
            <person name="Nusbaum C."/>
            <person name="Birren B."/>
        </authorList>
    </citation>
    <scope>NUCLEOTIDE SEQUENCE [LARGE SCALE GENOMIC DNA]</scope>
    <source>
        <strain evidence="2">6B1_DIV0119</strain>
    </source>
</reference>
<evidence type="ECO:0008006" key="4">
    <source>
        <dbReference type="Google" id="ProtNLM"/>
    </source>
</evidence>
<dbReference type="RefSeq" id="WP_019723447.1">
    <property type="nucleotide sequence ID" value="NZ_BJWA01000021.1"/>
</dbReference>
<organism evidence="2">
    <name type="scientific">Enterococcus mundtii</name>
    <dbReference type="NCBI Taxonomy" id="53346"/>
    <lineage>
        <taxon>Bacteria</taxon>
        <taxon>Bacillati</taxon>
        <taxon>Bacillota</taxon>
        <taxon>Bacilli</taxon>
        <taxon>Lactobacillales</taxon>
        <taxon>Enterococcaceae</taxon>
        <taxon>Enterococcus</taxon>
    </lineage>
</organism>
<dbReference type="EMBL" id="NGMS01000001">
    <property type="protein sequence ID" value="OTP28535.1"/>
    <property type="molecule type" value="Genomic_DNA"/>
</dbReference>
<keyword evidence="3" id="KW-1185">Reference proteome</keyword>
<comment type="caution">
    <text evidence="2">The sequence shown here is derived from an EMBL/GenBank/DDBJ whole genome shotgun (WGS) entry which is preliminary data.</text>
</comment>
<gene>
    <name evidence="2" type="ORF">A5802_002277</name>
    <name evidence="1" type="ORF">EMU01_24120</name>
</gene>
<evidence type="ECO:0000313" key="1">
    <source>
        <dbReference type="EMBL" id="GEL81268.1"/>
    </source>
</evidence>
<dbReference type="Pfam" id="PF11217">
    <property type="entry name" value="DUF3013"/>
    <property type="match status" value="1"/>
</dbReference>
<evidence type="ECO:0000313" key="2">
    <source>
        <dbReference type="EMBL" id="OTP28535.1"/>
    </source>
</evidence>
<sequence length="162" mass="18649">MKKTTILDYLDTAIEKKITDYDVALDWDTKNHTIEIVVRLFAENQAHFELDDAQGVVSEEEIIEFEDGVLLFNPEKSTFDEQDYLAVIPYEGKKGLASSVADALIDYLNDVLAQGQSDLLDFLDAEDETAVFELKWDNHVFTRLVEEKQQNEKDVYLPYPSY</sequence>
<dbReference type="Proteomes" id="UP000321175">
    <property type="component" value="Unassembled WGS sequence"/>
</dbReference>
<proteinExistence type="predicted"/>